<gene>
    <name evidence="2" type="ORF">BDZ94DRAFT_1234576</name>
</gene>
<dbReference type="EMBL" id="MU150247">
    <property type="protein sequence ID" value="KAF9465414.1"/>
    <property type="molecule type" value="Genomic_DNA"/>
</dbReference>
<evidence type="ECO:0000313" key="2">
    <source>
        <dbReference type="EMBL" id="KAF9465414.1"/>
    </source>
</evidence>
<feature type="compositionally biased region" description="Polar residues" evidence="1">
    <location>
        <begin position="58"/>
        <end position="68"/>
    </location>
</feature>
<proteinExistence type="predicted"/>
<organism evidence="2 3">
    <name type="scientific">Collybia nuda</name>
    <dbReference type="NCBI Taxonomy" id="64659"/>
    <lineage>
        <taxon>Eukaryota</taxon>
        <taxon>Fungi</taxon>
        <taxon>Dikarya</taxon>
        <taxon>Basidiomycota</taxon>
        <taxon>Agaricomycotina</taxon>
        <taxon>Agaricomycetes</taxon>
        <taxon>Agaricomycetidae</taxon>
        <taxon>Agaricales</taxon>
        <taxon>Tricholomatineae</taxon>
        <taxon>Clitocybaceae</taxon>
        <taxon>Collybia</taxon>
    </lineage>
</organism>
<evidence type="ECO:0000313" key="3">
    <source>
        <dbReference type="Proteomes" id="UP000807353"/>
    </source>
</evidence>
<keyword evidence="3" id="KW-1185">Reference proteome</keyword>
<dbReference type="Proteomes" id="UP000807353">
    <property type="component" value="Unassembled WGS sequence"/>
</dbReference>
<reference evidence="2" key="1">
    <citation type="submission" date="2020-11" db="EMBL/GenBank/DDBJ databases">
        <authorList>
            <consortium name="DOE Joint Genome Institute"/>
            <person name="Ahrendt S."/>
            <person name="Riley R."/>
            <person name="Andreopoulos W."/>
            <person name="Labutti K."/>
            <person name="Pangilinan J."/>
            <person name="Ruiz-Duenas F.J."/>
            <person name="Barrasa J.M."/>
            <person name="Sanchez-Garcia M."/>
            <person name="Camarero S."/>
            <person name="Miyauchi S."/>
            <person name="Serrano A."/>
            <person name="Linde D."/>
            <person name="Babiker R."/>
            <person name="Drula E."/>
            <person name="Ayuso-Fernandez I."/>
            <person name="Pacheco R."/>
            <person name="Padilla G."/>
            <person name="Ferreira P."/>
            <person name="Barriuso J."/>
            <person name="Kellner H."/>
            <person name="Castanera R."/>
            <person name="Alfaro M."/>
            <person name="Ramirez L."/>
            <person name="Pisabarro A.G."/>
            <person name="Kuo A."/>
            <person name="Tritt A."/>
            <person name="Lipzen A."/>
            <person name="He G."/>
            <person name="Yan M."/>
            <person name="Ng V."/>
            <person name="Cullen D."/>
            <person name="Martin F."/>
            <person name="Rosso M.-N."/>
            <person name="Henrissat B."/>
            <person name="Hibbett D."/>
            <person name="Martinez A.T."/>
            <person name="Grigoriev I.V."/>
        </authorList>
    </citation>
    <scope>NUCLEOTIDE SEQUENCE</scope>
    <source>
        <strain evidence="2">CBS 247.69</strain>
    </source>
</reference>
<comment type="caution">
    <text evidence="2">The sequence shown here is derived from an EMBL/GenBank/DDBJ whole genome shotgun (WGS) entry which is preliminary data.</text>
</comment>
<dbReference type="AlphaFoldDB" id="A0A9P6CLZ3"/>
<feature type="region of interest" description="Disordered" evidence="1">
    <location>
        <begin position="51"/>
        <end position="73"/>
    </location>
</feature>
<evidence type="ECO:0000256" key="1">
    <source>
        <dbReference type="SAM" id="MobiDB-lite"/>
    </source>
</evidence>
<protein>
    <submittedName>
        <fullName evidence="2">Uncharacterized protein</fullName>
    </submittedName>
</protein>
<sequence>MDGYRVVSLGAHVLRAARIKCDARSSADATKTLCYLLRWQLRAHAKTLPRGTHDVGEISSSAGSSDPPTNEGLGEVVSIVFSSDSSGGTGLEYTIDVSTNPAQGIGIPMMKECGVFKKNTHLNLRSLARTPPLNTFGKAWQKQQPTNYPSGTTRLIIRDMDPAVVWTTKTLTQTPSRGVLERTINGFSVYFASLTPHLAMIF</sequence>
<accession>A0A9P6CLZ3</accession>
<name>A0A9P6CLZ3_9AGAR</name>